<sequence length="135" mass="14592">MDLPALARRVRRRLRDDDGDASIEMLWCFPAVLLLVFMVVDACNVYFAKSAATTAAREGVAGARGYGDELGEGVERADHVLDRIGDTLINPRVSTAGTTGQRVEFTVTGKAQSVIGLNITVSERATGPVERWTNP</sequence>
<keyword evidence="1" id="KW-1133">Transmembrane helix</keyword>
<dbReference type="Pfam" id="PF07811">
    <property type="entry name" value="TadE"/>
    <property type="match status" value="1"/>
</dbReference>
<feature type="domain" description="TadE-like" evidence="2">
    <location>
        <begin position="19"/>
        <end position="60"/>
    </location>
</feature>
<evidence type="ECO:0000313" key="3">
    <source>
        <dbReference type="EMBL" id="KUN57538.1"/>
    </source>
</evidence>
<proteinExistence type="predicted"/>
<dbReference type="AlphaFoldDB" id="A0A117QW61"/>
<dbReference type="EMBL" id="LMWU01000070">
    <property type="protein sequence ID" value="KUN57538.1"/>
    <property type="molecule type" value="Genomic_DNA"/>
</dbReference>
<accession>A0A117QW61</accession>
<feature type="transmembrane region" description="Helical" evidence="1">
    <location>
        <begin position="21"/>
        <end position="40"/>
    </location>
</feature>
<evidence type="ECO:0000313" key="4">
    <source>
        <dbReference type="Proteomes" id="UP000053669"/>
    </source>
</evidence>
<name>A0A117QW61_9ACTN</name>
<comment type="caution">
    <text evidence="3">The sequence shown here is derived from an EMBL/GenBank/DDBJ whole genome shotgun (WGS) entry which is preliminary data.</text>
</comment>
<dbReference type="Proteomes" id="UP000053669">
    <property type="component" value="Unassembled WGS sequence"/>
</dbReference>
<evidence type="ECO:0000259" key="2">
    <source>
        <dbReference type="Pfam" id="PF07811"/>
    </source>
</evidence>
<dbReference type="RefSeq" id="WP_059211418.1">
    <property type="nucleotide sequence ID" value="NZ_JBIBJL010000012.1"/>
</dbReference>
<dbReference type="InterPro" id="IPR012495">
    <property type="entry name" value="TadE-like_dom"/>
</dbReference>
<dbReference type="STRING" id="58343.AQJ46_46585"/>
<keyword evidence="1" id="KW-0812">Transmembrane</keyword>
<protein>
    <recommendedName>
        <fullName evidence="2">TadE-like domain-containing protein</fullName>
    </recommendedName>
</protein>
<reference evidence="3 4" key="1">
    <citation type="submission" date="2015-10" db="EMBL/GenBank/DDBJ databases">
        <title>Draft genome sequence of Streptomyces canus DSM 40017, type strain for the species Streptomyces canus.</title>
        <authorList>
            <person name="Ruckert C."/>
            <person name="Winkler A."/>
            <person name="Kalinowski J."/>
            <person name="Kampfer P."/>
            <person name="Glaeser S."/>
        </authorList>
    </citation>
    <scope>NUCLEOTIDE SEQUENCE [LARGE SCALE GENOMIC DNA]</scope>
    <source>
        <strain evidence="3 4">DSM 40017</strain>
    </source>
</reference>
<evidence type="ECO:0000256" key="1">
    <source>
        <dbReference type="SAM" id="Phobius"/>
    </source>
</evidence>
<gene>
    <name evidence="3" type="ORF">AQJ46_46585</name>
</gene>
<organism evidence="3 4">
    <name type="scientific">Streptomyces canus</name>
    <dbReference type="NCBI Taxonomy" id="58343"/>
    <lineage>
        <taxon>Bacteria</taxon>
        <taxon>Bacillati</taxon>
        <taxon>Actinomycetota</taxon>
        <taxon>Actinomycetes</taxon>
        <taxon>Kitasatosporales</taxon>
        <taxon>Streptomycetaceae</taxon>
        <taxon>Streptomyces</taxon>
        <taxon>Streptomyces aurantiacus group</taxon>
    </lineage>
</organism>
<keyword evidence="1" id="KW-0472">Membrane</keyword>